<dbReference type="Proteomes" id="UP001271007">
    <property type="component" value="Unassembled WGS sequence"/>
</dbReference>
<evidence type="ECO:0000313" key="3">
    <source>
        <dbReference type="Proteomes" id="UP001271007"/>
    </source>
</evidence>
<accession>A0AAJ0GFX2</accession>
<name>A0AAJ0GFX2_9PEZI</name>
<feature type="compositionally biased region" description="Basic and acidic residues" evidence="1">
    <location>
        <begin position="423"/>
        <end position="439"/>
    </location>
</feature>
<feature type="compositionally biased region" description="Acidic residues" evidence="1">
    <location>
        <begin position="327"/>
        <end position="337"/>
    </location>
</feature>
<proteinExistence type="predicted"/>
<sequence length="439" mass="48558">MDGLDENHIRWIRLGKSYWYGNKKDDGEGKPEDRICPVTAFVVAKVQKRNMKIDYFEVPTWGFNGRRIGRCEWSLPFMIAEEYTSDDCFAQSGTTRDNLEVRLLLLAHSLDDGHTGAHFFPPDAAQDQNSVLVVPRILSPRPTRASGDPPTLPEPDSKGTITVVVTFVNETGVSGIKPIDLGLNLQANLPWDDDYDHFVKWLLDKHDKDKLAQTWLCATLSETRGRKLFIEVAIVTRLTNKRTATKTVRPKKYPKEESADEDDSGKAARQKKSATSKKRGVTSGSKGGSTRAKKSAPSGGSGRRGRTSGMNELDGDLIENAIEAGNEAEESEQDDMMLEPGPQNRKRAGKQRDAPGAFWQGLAELRSAFPGDFTQQSQQAPASRAPRGSVADRKRLEKSQNANADAEQGEEEVEEPATPSKKNKNEGSGKESSAKRRKF</sequence>
<feature type="region of interest" description="Disordered" evidence="1">
    <location>
        <begin position="245"/>
        <end position="313"/>
    </location>
</feature>
<dbReference type="AlphaFoldDB" id="A0AAJ0GFX2"/>
<gene>
    <name evidence="2" type="ORF">LTR09_002535</name>
</gene>
<dbReference type="EMBL" id="JAWDJX010000005">
    <property type="protein sequence ID" value="KAK3056742.1"/>
    <property type="molecule type" value="Genomic_DNA"/>
</dbReference>
<feature type="compositionally biased region" description="Basic residues" evidence="1">
    <location>
        <begin position="268"/>
        <end position="280"/>
    </location>
</feature>
<comment type="caution">
    <text evidence="2">The sequence shown here is derived from an EMBL/GenBank/DDBJ whole genome shotgun (WGS) entry which is preliminary data.</text>
</comment>
<reference evidence="2" key="1">
    <citation type="submission" date="2023-04" db="EMBL/GenBank/DDBJ databases">
        <title>Black Yeasts Isolated from many extreme environments.</title>
        <authorList>
            <person name="Coleine C."/>
            <person name="Stajich J.E."/>
            <person name="Selbmann L."/>
        </authorList>
    </citation>
    <scope>NUCLEOTIDE SEQUENCE</scope>
    <source>
        <strain evidence="2">CCFEE 5312</strain>
    </source>
</reference>
<organism evidence="2 3">
    <name type="scientific">Extremus antarcticus</name>
    <dbReference type="NCBI Taxonomy" id="702011"/>
    <lineage>
        <taxon>Eukaryota</taxon>
        <taxon>Fungi</taxon>
        <taxon>Dikarya</taxon>
        <taxon>Ascomycota</taxon>
        <taxon>Pezizomycotina</taxon>
        <taxon>Dothideomycetes</taxon>
        <taxon>Dothideomycetidae</taxon>
        <taxon>Mycosphaerellales</taxon>
        <taxon>Extremaceae</taxon>
        <taxon>Extremus</taxon>
    </lineage>
</organism>
<keyword evidence="3" id="KW-1185">Reference proteome</keyword>
<feature type="compositionally biased region" description="Low complexity" evidence="1">
    <location>
        <begin position="375"/>
        <end position="387"/>
    </location>
</feature>
<evidence type="ECO:0000313" key="2">
    <source>
        <dbReference type="EMBL" id="KAK3056742.1"/>
    </source>
</evidence>
<feature type="region of interest" description="Disordered" evidence="1">
    <location>
        <begin position="327"/>
        <end position="439"/>
    </location>
</feature>
<evidence type="ECO:0000256" key="1">
    <source>
        <dbReference type="SAM" id="MobiDB-lite"/>
    </source>
</evidence>
<protein>
    <submittedName>
        <fullName evidence="2">Uncharacterized protein</fullName>
    </submittedName>
</protein>